<sequence>MMGGPSMGPGPGIMFTIVPIFIAIVFAIVIGSIVLNSVRYFKNAKSPRESVYARVIAKRMEVRNHTSHHSNGEGTHPVSSSRTDYYITLEFDNGERKEYLDVKKLYGLVVEGDEGYAAVQGDWIVAFEREAAQSQ</sequence>
<dbReference type="AlphaFoldDB" id="A0A0D5NIS0"/>
<dbReference type="Gene3D" id="2.40.50.660">
    <property type="match status" value="1"/>
</dbReference>
<proteinExistence type="predicted"/>
<reference evidence="2 3" key="1">
    <citation type="journal article" date="2015" name="J. Biotechnol.">
        <title>Complete genome sequence of Paenibacillus beijingensis 7188(T) (=DSM 24997(T)), a novel rhizobacterium from jujube garden soil.</title>
        <authorList>
            <person name="Kwak Y."/>
            <person name="Shin J.H."/>
        </authorList>
    </citation>
    <scope>NUCLEOTIDE SEQUENCE [LARGE SCALE GENOMIC DNA]</scope>
    <source>
        <strain evidence="2 3">DSM 24997</strain>
    </source>
</reference>
<keyword evidence="1" id="KW-0812">Transmembrane</keyword>
<dbReference type="HOGENOM" id="CLU_138370_0_0_9"/>
<keyword evidence="3" id="KW-1185">Reference proteome</keyword>
<reference evidence="3" key="2">
    <citation type="submission" date="2015-03" db="EMBL/GenBank/DDBJ databases">
        <title>Genome sequence of Paenibacillus beijingensis strain DSM 24997T.</title>
        <authorList>
            <person name="Kwak Y."/>
            <person name="Shin J.-H."/>
        </authorList>
    </citation>
    <scope>NUCLEOTIDE SEQUENCE [LARGE SCALE GENOMIC DNA]</scope>
    <source>
        <strain evidence="3">DSM 24997</strain>
    </source>
</reference>
<organism evidence="2 3">
    <name type="scientific">Paenibacillus beijingensis</name>
    <dbReference type="NCBI Taxonomy" id="1126833"/>
    <lineage>
        <taxon>Bacteria</taxon>
        <taxon>Bacillati</taxon>
        <taxon>Bacillota</taxon>
        <taxon>Bacilli</taxon>
        <taxon>Bacillales</taxon>
        <taxon>Paenibacillaceae</taxon>
        <taxon>Paenibacillus</taxon>
    </lineage>
</organism>
<dbReference type="KEGG" id="pbj:VN24_11880"/>
<gene>
    <name evidence="2" type="ORF">VN24_11880</name>
</gene>
<evidence type="ECO:0000256" key="1">
    <source>
        <dbReference type="SAM" id="Phobius"/>
    </source>
</evidence>
<dbReference type="PATRIC" id="fig|1126833.4.peg.2599"/>
<dbReference type="STRING" id="1126833.VN24_11880"/>
<dbReference type="InterPro" id="IPR019635">
    <property type="entry name" value="DUF2500"/>
</dbReference>
<feature type="transmembrane region" description="Helical" evidence="1">
    <location>
        <begin position="12"/>
        <end position="35"/>
    </location>
</feature>
<dbReference type="Pfam" id="PF10694">
    <property type="entry name" value="DUF2500"/>
    <property type="match status" value="1"/>
</dbReference>
<evidence type="ECO:0000313" key="2">
    <source>
        <dbReference type="EMBL" id="AJY75151.1"/>
    </source>
</evidence>
<keyword evidence="1" id="KW-1133">Transmembrane helix</keyword>
<evidence type="ECO:0000313" key="3">
    <source>
        <dbReference type="Proteomes" id="UP000032633"/>
    </source>
</evidence>
<protein>
    <recommendedName>
        <fullName evidence="4">DUF2500 domain-containing protein</fullName>
    </recommendedName>
</protein>
<dbReference type="EMBL" id="CP011058">
    <property type="protein sequence ID" value="AJY75151.1"/>
    <property type="molecule type" value="Genomic_DNA"/>
</dbReference>
<name>A0A0D5NIS0_9BACL</name>
<dbReference type="Proteomes" id="UP000032633">
    <property type="component" value="Chromosome"/>
</dbReference>
<evidence type="ECO:0008006" key="4">
    <source>
        <dbReference type="Google" id="ProtNLM"/>
    </source>
</evidence>
<dbReference type="RefSeq" id="WP_045670584.1">
    <property type="nucleotide sequence ID" value="NZ_CP011058.1"/>
</dbReference>
<accession>A0A0D5NIS0</accession>
<keyword evidence="1" id="KW-0472">Membrane</keyword>